<dbReference type="SUPFAM" id="SSF103473">
    <property type="entry name" value="MFS general substrate transporter"/>
    <property type="match status" value="1"/>
</dbReference>
<protein>
    <recommendedName>
        <fullName evidence="3">Major facilitator superfamily (MFS) profile domain-containing protein</fullName>
    </recommendedName>
</protein>
<dbReference type="InterPro" id="IPR036259">
    <property type="entry name" value="MFS_trans_sf"/>
</dbReference>
<accession>A0A6J4N0S7</accession>
<keyword evidence="1" id="KW-0812">Transmembrane</keyword>
<dbReference type="EMBL" id="CADCTR010002931">
    <property type="protein sequence ID" value="CAA9374619.1"/>
    <property type="molecule type" value="Genomic_DNA"/>
</dbReference>
<evidence type="ECO:0008006" key="3">
    <source>
        <dbReference type="Google" id="ProtNLM"/>
    </source>
</evidence>
<organism evidence="2">
    <name type="scientific">uncultured Chloroflexia bacterium</name>
    <dbReference type="NCBI Taxonomy" id="1672391"/>
    <lineage>
        <taxon>Bacteria</taxon>
        <taxon>Bacillati</taxon>
        <taxon>Chloroflexota</taxon>
        <taxon>Chloroflexia</taxon>
        <taxon>environmental samples</taxon>
    </lineage>
</organism>
<gene>
    <name evidence="2" type="ORF">AVDCRST_MAG93-8714</name>
</gene>
<name>A0A6J4N0S7_9CHLR</name>
<feature type="transmembrane region" description="Helical" evidence="1">
    <location>
        <begin position="31"/>
        <end position="55"/>
    </location>
</feature>
<feature type="non-terminal residue" evidence="2">
    <location>
        <position position="109"/>
    </location>
</feature>
<sequence length="109" mass="11900">MNETLPSPQPPAKQLTYLGRWRALSHPARLYLLHAALLTSSLAIYGLFFNLLILALGYPREFLGTLNTVSLRVAAVTSLPLWWLVTRVGLRPALIGSAVLNAASAFMLA</sequence>
<keyword evidence="1" id="KW-0472">Membrane</keyword>
<reference evidence="2" key="1">
    <citation type="submission" date="2020-02" db="EMBL/GenBank/DDBJ databases">
        <authorList>
            <person name="Meier V. D."/>
        </authorList>
    </citation>
    <scope>NUCLEOTIDE SEQUENCE</scope>
    <source>
        <strain evidence="2">AVDCRST_MAG93</strain>
    </source>
</reference>
<proteinExistence type="predicted"/>
<keyword evidence="1" id="KW-1133">Transmembrane helix</keyword>
<dbReference type="AlphaFoldDB" id="A0A6J4N0S7"/>
<evidence type="ECO:0000313" key="2">
    <source>
        <dbReference type="EMBL" id="CAA9374619.1"/>
    </source>
</evidence>
<evidence type="ECO:0000256" key="1">
    <source>
        <dbReference type="SAM" id="Phobius"/>
    </source>
</evidence>